<dbReference type="Proteomes" id="UP000016943">
    <property type="component" value="Chromosome"/>
</dbReference>
<proteinExistence type="predicted"/>
<accession>U3GY25</accession>
<name>U3GY25_9CORY</name>
<dbReference type="AlphaFoldDB" id="U3GY25"/>
<evidence type="ECO:0000313" key="2">
    <source>
        <dbReference type="Proteomes" id="UP000016943"/>
    </source>
</evidence>
<dbReference type="EMBL" id="CP006365">
    <property type="protein sequence ID" value="AGU15538.1"/>
    <property type="molecule type" value="Genomic_DNA"/>
</dbReference>
<reference evidence="1 2" key="1">
    <citation type="journal article" date="2013" name="Genome Announc.">
        <title>Whole-Genome Sequence of the Clinical Strain Corynebacterium argentoratense DSM 44202, Isolated from a Human Throat Specimen.</title>
        <authorList>
            <person name="Bomholt C."/>
            <person name="Glaub A."/>
            <person name="Gravermann K."/>
            <person name="Albersmeier A."/>
            <person name="Brinkrolf K."/>
            <person name="Ruckert C."/>
            <person name="Tauch A."/>
        </authorList>
    </citation>
    <scope>NUCLEOTIDE SEQUENCE [LARGE SCALE GENOMIC DNA]</scope>
    <source>
        <strain evidence="1">DSM 44202</strain>
    </source>
</reference>
<sequence>MAALQAGHEYMVFRSDALIVDWFNRSLREEDR</sequence>
<dbReference type="KEGG" id="caz:CARG_07075"/>
<evidence type="ECO:0000313" key="1">
    <source>
        <dbReference type="EMBL" id="AGU15538.1"/>
    </source>
</evidence>
<protein>
    <submittedName>
        <fullName evidence="1">Uncharacterized protein</fullName>
    </submittedName>
</protein>
<dbReference type="STRING" id="1348662.CARG_07075"/>
<keyword evidence="2" id="KW-1185">Reference proteome</keyword>
<gene>
    <name evidence="1" type="ORF">CARG_07075</name>
</gene>
<organism evidence="1 2">
    <name type="scientific">Corynebacterium argentoratense DSM 44202</name>
    <dbReference type="NCBI Taxonomy" id="1348662"/>
    <lineage>
        <taxon>Bacteria</taxon>
        <taxon>Bacillati</taxon>
        <taxon>Actinomycetota</taxon>
        <taxon>Actinomycetes</taxon>
        <taxon>Mycobacteriales</taxon>
        <taxon>Corynebacteriaceae</taxon>
        <taxon>Corynebacterium</taxon>
    </lineage>
</organism>
<dbReference type="HOGENOM" id="CLU_3388927_0_0_11"/>